<dbReference type="GO" id="GO:0035556">
    <property type="term" value="P:intracellular signal transduction"/>
    <property type="evidence" value="ECO:0007669"/>
    <property type="project" value="InterPro"/>
</dbReference>
<dbReference type="PANTHER" id="PTHR19423">
    <property type="entry name" value="SH3 DOMAIN-BINDING PROTEIN 5"/>
    <property type="match status" value="1"/>
</dbReference>
<feature type="region of interest" description="Disordered" evidence="4">
    <location>
        <begin position="235"/>
        <end position="259"/>
    </location>
</feature>
<comment type="similarity">
    <text evidence="1">Belongs to the SH3BP5 family.</text>
</comment>
<dbReference type="GO" id="GO:0005737">
    <property type="term" value="C:cytoplasm"/>
    <property type="evidence" value="ECO:0007669"/>
    <property type="project" value="TreeGrafter"/>
</dbReference>
<dbReference type="InterPro" id="IPR007940">
    <property type="entry name" value="SH3BP5"/>
</dbReference>
<dbReference type="Pfam" id="PF05276">
    <property type="entry name" value="SH3BP5"/>
    <property type="match status" value="1"/>
</dbReference>
<feature type="compositionally biased region" description="Low complexity" evidence="4">
    <location>
        <begin position="243"/>
        <end position="259"/>
    </location>
</feature>
<organism evidence="5 6">
    <name type="scientific">Cimex lectularius</name>
    <name type="common">Bed bug</name>
    <name type="synonym">Acanthia lectularia</name>
    <dbReference type="NCBI Taxonomy" id="79782"/>
    <lineage>
        <taxon>Eukaryota</taxon>
        <taxon>Metazoa</taxon>
        <taxon>Ecdysozoa</taxon>
        <taxon>Arthropoda</taxon>
        <taxon>Hexapoda</taxon>
        <taxon>Insecta</taxon>
        <taxon>Pterygota</taxon>
        <taxon>Neoptera</taxon>
        <taxon>Paraneoptera</taxon>
        <taxon>Hemiptera</taxon>
        <taxon>Heteroptera</taxon>
        <taxon>Panheteroptera</taxon>
        <taxon>Cimicomorpha</taxon>
        <taxon>Cimicidae</taxon>
        <taxon>Cimex</taxon>
    </lineage>
</organism>
<dbReference type="OrthoDB" id="446789at2759"/>
<evidence type="ECO:0008006" key="7">
    <source>
        <dbReference type="Google" id="ProtNLM"/>
    </source>
</evidence>
<dbReference type="OMA" id="AQIECQK"/>
<evidence type="ECO:0000256" key="3">
    <source>
        <dbReference type="SAM" id="Coils"/>
    </source>
</evidence>
<name>A0A8I6S262_CIMLE</name>
<accession>A0A8I6S262</accession>
<evidence type="ECO:0000313" key="6">
    <source>
        <dbReference type="Proteomes" id="UP000494040"/>
    </source>
</evidence>
<dbReference type="EnsemblMetazoa" id="XM_014398836.2">
    <property type="protein sequence ID" value="XP_014254322.1"/>
    <property type="gene ID" value="LOC106669380"/>
</dbReference>
<evidence type="ECO:0000256" key="2">
    <source>
        <dbReference type="ARBA" id="ARBA00023054"/>
    </source>
</evidence>
<feature type="coiled-coil region" evidence="3">
    <location>
        <begin position="320"/>
        <end position="377"/>
    </location>
</feature>
<feature type="coiled-coil region" evidence="3">
    <location>
        <begin position="192"/>
        <end position="226"/>
    </location>
</feature>
<reference evidence="5" key="1">
    <citation type="submission" date="2022-01" db="UniProtKB">
        <authorList>
            <consortium name="EnsemblMetazoa"/>
        </authorList>
    </citation>
    <scope>IDENTIFICATION</scope>
</reference>
<dbReference type="AlphaFoldDB" id="A0A8I6S262"/>
<dbReference type="RefSeq" id="XP_014254322.1">
    <property type="nucleotide sequence ID" value="XM_014398836.2"/>
</dbReference>
<sequence>MESLKTDSQKLEDDDDLDPRIQIELEQLNNCTDQINKLEIELDEANTTFNILLNDSTRRLKVMTCKLGSCIERARPYYESVEIARKARVECQRAAVEFQRANEIHQAAKETVALAEDRFLSKQHEWTFDNAWQEMLNHATTKVTEAEYNRAEKGREHQKRATLFNMAEQRVLNLEGKLKRSIIKSKPYFVEKEVCQGQLDAQKRRIDQVQAEIAKAKSDYSASLRRLELISEEIHSRRKDKSGSVSPSPVGPREPGVGAELECEEKKKIPCIKKDIHLERKEDADCDGAVGSCWDIEQEMERADLRSLGSLSMATSSAISDNEELDIEPLEEDLEELRQRVRDLAVIEAPKGGDDWATELSEAISRLDNAMLQQEANEELKALAVKASTPIRNSTPGASGI</sequence>
<dbReference type="Proteomes" id="UP000494040">
    <property type="component" value="Unassembled WGS sequence"/>
</dbReference>
<protein>
    <recommendedName>
        <fullName evidence="7">SH3 domain-binding protein 5 homolog</fullName>
    </recommendedName>
</protein>
<keyword evidence="6" id="KW-1185">Reference proteome</keyword>
<proteinExistence type="inferred from homology"/>
<evidence type="ECO:0000256" key="1">
    <source>
        <dbReference type="ARBA" id="ARBA00007796"/>
    </source>
</evidence>
<feature type="coiled-coil region" evidence="3">
    <location>
        <begin position="21"/>
        <end position="55"/>
    </location>
</feature>
<dbReference type="GO" id="GO:0004860">
    <property type="term" value="F:protein kinase inhibitor activity"/>
    <property type="evidence" value="ECO:0007669"/>
    <property type="project" value="TreeGrafter"/>
</dbReference>
<dbReference type="CTD" id="36674"/>
<dbReference type="GeneID" id="106669380"/>
<evidence type="ECO:0000256" key="4">
    <source>
        <dbReference type="SAM" id="MobiDB-lite"/>
    </source>
</evidence>
<keyword evidence="2 3" id="KW-0175">Coiled coil</keyword>
<evidence type="ECO:0000313" key="5">
    <source>
        <dbReference type="EnsemblMetazoa" id="XP_014254322.1"/>
    </source>
</evidence>
<dbReference type="KEGG" id="clec:106669380"/>
<dbReference type="PANTHER" id="PTHR19423:SF1">
    <property type="entry name" value="SH3 DOMAIN-BINDING PROTEIN 5"/>
    <property type="match status" value="1"/>
</dbReference>